<name>A0A9W8ZTP8_9AGAR</name>
<sequence>MDSNKKRVVTAKQYHDAHELRQYCIWLKTEHPLKCFLDVYMNASNFFDQFVITNADWNDANECVIAACTELEDKRQGRHGAPKTYEWMRKEIDLARQLGRTGQITVDLSRFISEKSRQYILDEIERRASKGLSWTSLGDSLHGLMTALDKEFEKLRKLMTDDKKYI</sequence>
<reference evidence="1" key="1">
    <citation type="submission" date="2022-08" db="EMBL/GenBank/DDBJ databases">
        <authorList>
            <consortium name="DOE Joint Genome Institute"/>
            <person name="Min B."/>
            <person name="Riley R."/>
            <person name="Sierra-Patev S."/>
            <person name="Naranjo-Ortiz M."/>
            <person name="Looney B."/>
            <person name="Konkel Z."/>
            <person name="Slot J.C."/>
            <person name="Sakamoto Y."/>
            <person name="Steenwyk J.L."/>
            <person name="Rokas A."/>
            <person name="Carro J."/>
            <person name="Camarero S."/>
            <person name="Ferreira P."/>
            <person name="Molpeceres G."/>
            <person name="Ruiz-Duenas F.J."/>
            <person name="Serrano A."/>
            <person name="Henrissat B."/>
            <person name="Drula E."/>
            <person name="Hughes K.W."/>
            <person name="Mata J.L."/>
            <person name="Ishikawa N.K."/>
            <person name="Vargas-Isla R."/>
            <person name="Ushijima S."/>
            <person name="Smith C.A."/>
            <person name="Ahrendt S."/>
            <person name="Andreopoulos W."/>
            <person name="He G."/>
            <person name="Labutti K."/>
            <person name="Lipzen A."/>
            <person name="Ng V."/>
            <person name="Sandor L."/>
            <person name="Barry K."/>
            <person name="Martinez A.T."/>
            <person name="Xiao Y."/>
            <person name="Gibbons J.G."/>
            <person name="Terashima K."/>
            <person name="Hibbett D.S."/>
            <person name="Grigoriev I.V."/>
        </authorList>
    </citation>
    <scope>NUCLEOTIDE SEQUENCE</scope>
    <source>
        <strain evidence="1">Sp2 HRB7682 ss15</strain>
    </source>
</reference>
<dbReference type="EMBL" id="JANVFS010000044">
    <property type="protein sequence ID" value="KAJ4466686.1"/>
    <property type="molecule type" value="Genomic_DNA"/>
</dbReference>
<evidence type="ECO:0000313" key="2">
    <source>
        <dbReference type="Proteomes" id="UP001150238"/>
    </source>
</evidence>
<gene>
    <name evidence="1" type="ORF">C8J55DRAFT_565676</name>
</gene>
<dbReference type="Proteomes" id="UP001150238">
    <property type="component" value="Unassembled WGS sequence"/>
</dbReference>
<dbReference type="AlphaFoldDB" id="A0A9W8ZTP8"/>
<protein>
    <submittedName>
        <fullName evidence="1">Uncharacterized protein</fullName>
    </submittedName>
</protein>
<accession>A0A9W8ZTP8</accession>
<reference evidence="1" key="2">
    <citation type="journal article" date="2023" name="Proc. Natl. Acad. Sci. U.S.A.">
        <title>A global phylogenomic analysis of the shiitake genus Lentinula.</title>
        <authorList>
            <person name="Sierra-Patev S."/>
            <person name="Min B."/>
            <person name="Naranjo-Ortiz M."/>
            <person name="Looney B."/>
            <person name="Konkel Z."/>
            <person name="Slot J.C."/>
            <person name="Sakamoto Y."/>
            <person name="Steenwyk J.L."/>
            <person name="Rokas A."/>
            <person name="Carro J."/>
            <person name="Camarero S."/>
            <person name="Ferreira P."/>
            <person name="Molpeceres G."/>
            <person name="Ruiz-Duenas F.J."/>
            <person name="Serrano A."/>
            <person name="Henrissat B."/>
            <person name="Drula E."/>
            <person name="Hughes K.W."/>
            <person name="Mata J.L."/>
            <person name="Ishikawa N.K."/>
            <person name="Vargas-Isla R."/>
            <person name="Ushijima S."/>
            <person name="Smith C.A."/>
            <person name="Donoghue J."/>
            <person name="Ahrendt S."/>
            <person name="Andreopoulos W."/>
            <person name="He G."/>
            <person name="LaButti K."/>
            <person name="Lipzen A."/>
            <person name="Ng V."/>
            <person name="Riley R."/>
            <person name="Sandor L."/>
            <person name="Barry K."/>
            <person name="Martinez A.T."/>
            <person name="Xiao Y."/>
            <person name="Gibbons J.G."/>
            <person name="Terashima K."/>
            <person name="Grigoriev I.V."/>
            <person name="Hibbett D."/>
        </authorList>
    </citation>
    <scope>NUCLEOTIDE SEQUENCE</scope>
    <source>
        <strain evidence="1">Sp2 HRB7682 ss15</strain>
    </source>
</reference>
<organism evidence="1 2">
    <name type="scientific">Lentinula lateritia</name>
    <dbReference type="NCBI Taxonomy" id="40482"/>
    <lineage>
        <taxon>Eukaryota</taxon>
        <taxon>Fungi</taxon>
        <taxon>Dikarya</taxon>
        <taxon>Basidiomycota</taxon>
        <taxon>Agaricomycotina</taxon>
        <taxon>Agaricomycetes</taxon>
        <taxon>Agaricomycetidae</taxon>
        <taxon>Agaricales</taxon>
        <taxon>Marasmiineae</taxon>
        <taxon>Omphalotaceae</taxon>
        <taxon>Lentinula</taxon>
    </lineage>
</organism>
<evidence type="ECO:0000313" key="1">
    <source>
        <dbReference type="EMBL" id="KAJ4466686.1"/>
    </source>
</evidence>
<proteinExistence type="predicted"/>
<comment type="caution">
    <text evidence="1">The sequence shown here is derived from an EMBL/GenBank/DDBJ whole genome shotgun (WGS) entry which is preliminary data.</text>
</comment>